<sequence>MAGKALLNTVTTMTGQGTTTTRLRQRMAIGERGDDLDHDEQTQISSATDSHSDKTRGGGRIGGSSGLLSREEKSDLKTQPASVSSVFFLSDQWPNLRSWHLRNPSTMRSRSNARYQLGSADHSMSARNLLTTCSILQKKDNTRQQEMHGKKISVNLHELTSVQNYSSQKLKMMGEGNINGYISNTSSQTRASFGLAEWSKAPDLGSGPKGRGFKSHSCHYIHHFLFLFRPKTHSHPRNDNRMNWSRINDHQDGGVDGDANGGVEVVTEAAMEPEKRSIGKTDNCGTIGGRDGHASTSINRPSGGYTCSLHLCPSLTLSAGLSLLPVDFQVEAKEEDQTCFIGDLGEDEIHSSVNG</sequence>
<reference evidence="2 3" key="1">
    <citation type="submission" date="2019-01" db="EMBL/GenBank/DDBJ databases">
        <title>Sequencing of cultivated peanut Arachis hypogaea provides insights into genome evolution and oil improvement.</title>
        <authorList>
            <person name="Chen X."/>
        </authorList>
    </citation>
    <scope>NUCLEOTIDE SEQUENCE [LARGE SCALE GENOMIC DNA]</scope>
    <source>
        <strain evidence="3">cv. Fuhuasheng</strain>
        <tissue evidence="2">Leaves</tissue>
    </source>
</reference>
<protein>
    <submittedName>
        <fullName evidence="2">Uncharacterized protein</fullName>
    </submittedName>
</protein>
<feature type="region of interest" description="Disordered" evidence="1">
    <location>
        <begin position="30"/>
        <end position="81"/>
    </location>
</feature>
<comment type="caution">
    <text evidence="2">The sequence shown here is derived from an EMBL/GenBank/DDBJ whole genome shotgun (WGS) entry which is preliminary data.</text>
</comment>
<keyword evidence="3" id="KW-1185">Reference proteome</keyword>
<dbReference type="Proteomes" id="UP000289738">
    <property type="component" value="Chromosome B02"/>
</dbReference>
<name>A0A445AL74_ARAHY</name>
<dbReference type="AlphaFoldDB" id="A0A445AL74"/>
<evidence type="ECO:0000256" key="1">
    <source>
        <dbReference type="SAM" id="MobiDB-lite"/>
    </source>
</evidence>
<gene>
    <name evidence="2" type="ORF">Ahy_B02g061534</name>
</gene>
<evidence type="ECO:0000313" key="2">
    <source>
        <dbReference type="EMBL" id="RYR27197.1"/>
    </source>
</evidence>
<proteinExistence type="predicted"/>
<organism evidence="2 3">
    <name type="scientific">Arachis hypogaea</name>
    <name type="common">Peanut</name>
    <dbReference type="NCBI Taxonomy" id="3818"/>
    <lineage>
        <taxon>Eukaryota</taxon>
        <taxon>Viridiplantae</taxon>
        <taxon>Streptophyta</taxon>
        <taxon>Embryophyta</taxon>
        <taxon>Tracheophyta</taxon>
        <taxon>Spermatophyta</taxon>
        <taxon>Magnoliopsida</taxon>
        <taxon>eudicotyledons</taxon>
        <taxon>Gunneridae</taxon>
        <taxon>Pentapetalae</taxon>
        <taxon>rosids</taxon>
        <taxon>fabids</taxon>
        <taxon>Fabales</taxon>
        <taxon>Fabaceae</taxon>
        <taxon>Papilionoideae</taxon>
        <taxon>50 kb inversion clade</taxon>
        <taxon>dalbergioids sensu lato</taxon>
        <taxon>Dalbergieae</taxon>
        <taxon>Pterocarpus clade</taxon>
        <taxon>Arachis</taxon>
    </lineage>
</organism>
<accession>A0A445AL74</accession>
<evidence type="ECO:0000313" key="3">
    <source>
        <dbReference type="Proteomes" id="UP000289738"/>
    </source>
</evidence>
<feature type="compositionally biased region" description="Basic and acidic residues" evidence="1">
    <location>
        <begin position="30"/>
        <end position="41"/>
    </location>
</feature>
<dbReference type="EMBL" id="SDMP01000012">
    <property type="protein sequence ID" value="RYR27197.1"/>
    <property type="molecule type" value="Genomic_DNA"/>
</dbReference>